<evidence type="ECO:0000313" key="4">
    <source>
        <dbReference type="EMBL" id="WVW82167.1"/>
    </source>
</evidence>
<gene>
    <name evidence="4" type="ORF">I302_104173</name>
</gene>
<feature type="compositionally biased region" description="Pro residues" evidence="2">
    <location>
        <begin position="20"/>
        <end position="29"/>
    </location>
</feature>
<accession>A0AAJ8K7F7</accession>
<feature type="transmembrane region" description="Helical" evidence="3">
    <location>
        <begin position="228"/>
        <end position="254"/>
    </location>
</feature>
<sequence>MSESPPSSASSSSTTSLPRLPTPPSPIPSFRPRRPREGSTNTTRSYSHSSTRDLSDWEIEELEEIHRAGGKRRKRGEPTSPVKAVLYVVCLYLIFQILTRSDELDIFPSSTTSIRQSHSPPSSMEVPSYPHLPYGFPPIPNPIPSALPPAQGTSWWRLFFGVLLYPVYLLVTLLTTPLPLLLNLLYLLARLLKVILYPVIVVLGALYGTFVAAPLGVVGGILEAFYPLVMFVGGLVGVGLFLGLSVGWVGRWVLDGILRWKNHRDSETSRRRIERRKEKEEKRQARLEFELERIHDRMIPKTPTISRSQGALSSRKPVLNIGTTNLRGTKKDERRVQELSSHGSGSGISRSGSGYGKRHSSSGSSSERLTTPSATTSSGTGKRDHKITTFDKTYTTGRKDGAGRERRLIFQDDLDRVGEPVVVGIRKRGMRETYTVQG</sequence>
<dbReference type="Proteomes" id="UP000092730">
    <property type="component" value="Chromosome 2"/>
</dbReference>
<keyword evidence="3" id="KW-0812">Transmembrane</keyword>
<evidence type="ECO:0000256" key="2">
    <source>
        <dbReference type="SAM" id="MobiDB-lite"/>
    </source>
</evidence>
<reference evidence="4" key="1">
    <citation type="submission" date="2013-07" db="EMBL/GenBank/DDBJ databases">
        <authorList>
            <consortium name="The Broad Institute Genome Sequencing Platform"/>
            <person name="Cuomo C."/>
            <person name="Litvintseva A."/>
            <person name="Chen Y."/>
            <person name="Heitman J."/>
            <person name="Sun S."/>
            <person name="Springer D."/>
            <person name="Dromer F."/>
            <person name="Young S.K."/>
            <person name="Zeng Q."/>
            <person name="Gargeya S."/>
            <person name="Fitzgerald M."/>
            <person name="Abouelleil A."/>
            <person name="Alvarado L."/>
            <person name="Berlin A.M."/>
            <person name="Chapman S.B."/>
            <person name="Dewar J."/>
            <person name="Goldberg J."/>
            <person name="Griggs A."/>
            <person name="Gujja S."/>
            <person name="Hansen M."/>
            <person name="Howarth C."/>
            <person name="Imamovic A."/>
            <person name="Larimer J."/>
            <person name="McCowan C."/>
            <person name="Murphy C."/>
            <person name="Pearson M."/>
            <person name="Priest M."/>
            <person name="Roberts A."/>
            <person name="Saif S."/>
            <person name="Shea T."/>
            <person name="Sykes S."/>
            <person name="Wortman J."/>
            <person name="Nusbaum C."/>
            <person name="Birren B."/>
        </authorList>
    </citation>
    <scope>NUCLEOTIDE SEQUENCE</scope>
    <source>
        <strain evidence="4">CBS 10118</strain>
    </source>
</reference>
<feature type="compositionally biased region" description="Polar residues" evidence="2">
    <location>
        <begin position="303"/>
        <end position="312"/>
    </location>
</feature>
<name>A0AAJ8K7F7_9TREE</name>
<evidence type="ECO:0000313" key="5">
    <source>
        <dbReference type="Proteomes" id="UP000092730"/>
    </source>
</evidence>
<dbReference type="EMBL" id="CP144542">
    <property type="protein sequence ID" value="WVW82167.1"/>
    <property type="molecule type" value="Genomic_DNA"/>
</dbReference>
<keyword evidence="5" id="KW-1185">Reference proteome</keyword>
<feature type="transmembrane region" description="Helical" evidence="3">
    <location>
        <begin position="158"/>
        <end position="182"/>
    </location>
</feature>
<evidence type="ECO:0000256" key="1">
    <source>
        <dbReference type="SAM" id="Coils"/>
    </source>
</evidence>
<feature type="region of interest" description="Disordered" evidence="2">
    <location>
        <begin position="1"/>
        <end position="53"/>
    </location>
</feature>
<keyword evidence="3" id="KW-1133">Transmembrane helix</keyword>
<feature type="compositionally biased region" description="Low complexity" evidence="2">
    <location>
        <begin position="361"/>
        <end position="380"/>
    </location>
</feature>
<feature type="compositionally biased region" description="Polar residues" evidence="2">
    <location>
        <begin position="38"/>
        <end position="49"/>
    </location>
</feature>
<organism evidence="4 5">
    <name type="scientific">Kwoniella bestiolae CBS 10118</name>
    <dbReference type="NCBI Taxonomy" id="1296100"/>
    <lineage>
        <taxon>Eukaryota</taxon>
        <taxon>Fungi</taxon>
        <taxon>Dikarya</taxon>
        <taxon>Basidiomycota</taxon>
        <taxon>Agaricomycotina</taxon>
        <taxon>Tremellomycetes</taxon>
        <taxon>Tremellales</taxon>
        <taxon>Cryptococcaceae</taxon>
        <taxon>Kwoniella</taxon>
    </lineage>
</organism>
<feature type="region of interest" description="Disordered" evidence="2">
    <location>
        <begin position="300"/>
        <end position="399"/>
    </location>
</feature>
<dbReference type="KEGG" id="kbi:30207280"/>
<keyword evidence="1" id="KW-0175">Coiled coil</keyword>
<keyword evidence="3" id="KW-0472">Membrane</keyword>
<feature type="compositionally biased region" description="Low complexity" evidence="2">
    <location>
        <begin position="1"/>
        <end position="19"/>
    </location>
</feature>
<protein>
    <submittedName>
        <fullName evidence="4">Uncharacterized protein</fullName>
    </submittedName>
</protein>
<dbReference type="RefSeq" id="XP_065725889.1">
    <property type="nucleotide sequence ID" value="XM_065869817.1"/>
</dbReference>
<evidence type="ECO:0000256" key="3">
    <source>
        <dbReference type="SAM" id="Phobius"/>
    </source>
</evidence>
<reference evidence="4" key="2">
    <citation type="submission" date="2024-02" db="EMBL/GenBank/DDBJ databases">
        <title>Comparative genomics of Cryptococcus and Kwoniella reveals pathogenesis evolution and contrasting modes of karyotype evolution via chromosome fusion or intercentromeric recombination.</title>
        <authorList>
            <person name="Coelho M.A."/>
            <person name="David-Palma M."/>
            <person name="Shea T."/>
            <person name="Bowers K."/>
            <person name="McGinley-Smith S."/>
            <person name="Mohammad A.W."/>
            <person name="Gnirke A."/>
            <person name="Yurkov A.M."/>
            <person name="Nowrousian M."/>
            <person name="Sun S."/>
            <person name="Cuomo C.A."/>
            <person name="Heitman J."/>
        </authorList>
    </citation>
    <scope>NUCLEOTIDE SEQUENCE</scope>
    <source>
        <strain evidence="4">CBS 10118</strain>
    </source>
</reference>
<proteinExistence type="predicted"/>
<dbReference type="AlphaFoldDB" id="A0AAJ8K7F7"/>
<feature type="compositionally biased region" description="Low complexity" evidence="2">
    <location>
        <begin position="340"/>
        <end position="352"/>
    </location>
</feature>
<feature type="transmembrane region" description="Helical" evidence="3">
    <location>
        <begin position="194"/>
        <end position="222"/>
    </location>
</feature>
<dbReference type="GeneID" id="30207280"/>
<feature type="coiled-coil region" evidence="1">
    <location>
        <begin position="263"/>
        <end position="297"/>
    </location>
</feature>